<dbReference type="PANTHER" id="PTHR12558">
    <property type="entry name" value="CELL DIVISION CYCLE 16,23,27"/>
    <property type="match status" value="1"/>
</dbReference>
<organism evidence="7 8">
    <name type="scientific">Brachionus plicatilis</name>
    <name type="common">Marine rotifer</name>
    <name type="synonym">Brachionus muelleri</name>
    <dbReference type="NCBI Taxonomy" id="10195"/>
    <lineage>
        <taxon>Eukaryota</taxon>
        <taxon>Metazoa</taxon>
        <taxon>Spiralia</taxon>
        <taxon>Gnathifera</taxon>
        <taxon>Rotifera</taxon>
        <taxon>Eurotatoria</taxon>
        <taxon>Monogononta</taxon>
        <taxon>Pseudotrocha</taxon>
        <taxon>Ploima</taxon>
        <taxon>Brachionidae</taxon>
        <taxon>Brachionus</taxon>
    </lineage>
</organism>
<dbReference type="SUPFAM" id="SSF48452">
    <property type="entry name" value="TPR-like"/>
    <property type="match status" value="1"/>
</dbReference>
<keyword evidence="2" id="KW-0677">Repeat</keyword>
<protein>
    <submittedName>
        <fullName evidence="7">Cell division cycle 16-like protein</fullName>
    </submittedName>
</protein>
<evidence type="ECO:0000313" key="8">
    <source>
        <dbReference type="Proteomes" id="UP000276133"/>
    </source>
</evidence>
<reference evidence="7 8" key="1">
    <citation type="journal article" date="2018" name="Sci. Rep.">
        <title>Genomic signatures of local adaptation to the degree of environmental predictability in rotifers.</title>
        <authorList>
            <person name="Franch-Gras L."/>
            <person name="Hahn C."/>
            <person name="Garcia-Roger E.M."/>
            <person name="Carmona M.J."/>
            <person name="Serra M."/>
            <person name="Gomez A."/>
        </authorList>
    </citation>
    <scope>NUCLEOTIDE SEQUENCE [LARGE SCALE GENOMIC DNA]</scope>
    <source>
        <strain evidence="7">HYR1</strain>
    </source>
</reference>
<dbReference type="STRING" id="10195.A0A3M7Q3F6"/>
<evidence type="ECO:0000256" key="4">
    <source>
        <dbReference type="ARBA" id="ARBA00022786"/>
    </source>
</evidence>
<dbReference type="GO" id="GO:0045842">
    <property type="term" value="P:positive regulation of mitotic metaphase/anaphase transition"/>
    <property type="evidence" value="ECO:0007669"/>
    <property type="project" value="TreeGrafter"/>
</dbReference>
<gene>
    <name evidence="7" type="ORF">BpHYR1_025560</name>
</gene>
<evidence type="ECO:0000256" key="6">
    <source>
        <dbReference type="ARBA" id="ARBA00023306"/>
    </source>
</evidence>
<sequence length="306" mass="35337">MRHCYDTALFWADKICVLEKDSIKDLYTFIHCLFCCGQYQRALNIIKDRDLNQKNILFRYVAAKCHVACKEYEQALEILNWEGDNLGLKVLINNLENAVSFTLNGRNIKAALNLLRGQIHEALGCSDAAVECYKSALHCDVFCYEALHALTSNQMLTTNGENHLIQNLPIYEQCDPKQAKILEYIYSTKISKPDKQLSFFESAFEQNSECGKYLKDNLDIMINRAERLYFEGDYESSYNICRKVLDKDQFHKTCIPLYVSSLVHLNKVTRLMTAFFKVLLEKISNQFQSFLKAIISNLDFSLSVSF</sequence>
<keyword evidence="8" id="KW-1185">Reference proteome</keyword>
<dbReference type="Pfam" id="PF12895">
    <property type="entry name" value="ANAPC3"/>
    <property type="match status" value="1"/>
</dbReference>
<evidence type="ECO:0000256" key="2">
    <source>
        <dbReference type="ARBA" id="ARBA00022737"/>
    </source>
</evidence>
<evidence type="ECO:0000313" key="7">
    <source>
        <dbReference type="EMBL" id="RNA05744.1"/>
    </source>
</evidence>
<dbReference type="AlphaFoldDB" id="A0A3M7Q3F6"/>
<dbReference type="OrthoDB" id="10006270at2759"/>
<dbReference type="InterPro" id="IPR011990">
    <property type="entry name" value="TPR-like_helical_dom_sf"/>
</dbReference>
<accession>A0A3M7Q3F6</accession>
<dbReference type="Proteomes" id="UP000276133">
    <property type="component" value="Unassembled WGS sequence"/>
</dbReference>
<evidence type="ECO:0000256" key="1">
    <source>
        <dbReference type="ARBA" id="ARBA00022618"/>
    </source>
</evidence>
<keyword evidence="3" id="KW-0498">Mitosis</keyword>
<keyword evidence="6" id="KW-0131">Cell cycle</keyword>
<dbReference type="GO" id="GO:0031145">
    <property type="term" value="P:anaphase-promoting complex-dependent catabolic process"/>
    <property type="evidence" value="ECO:0007669"/>
    <property type="project" value="TreeGrafter"/>
</dbReference>
<proteinExistence type="predicted"/>
<dbReference type="GO" id="GO:0005737">
    <property type="term" value="C:cytoplasm"/>
    <property type="evidence" value="ECO:0007669"/>
    <property type="project" value="TreeGrafter"/>
</dbReference>
<name>A0A3M7Q3F6_BRAPC</name>
<keyword evidence="1 7" id="KW-0132">Cell division</keyword>
<dbReference type="GO" id="GO:0016567">
    <property type="term" value="P:protein ubiquitination"/>
    <property type="evidence" value="ECO:0007669"/>
    <property type="project" value="TreeGrafter"/>
</dbReference>
<keyword evidence="4" id="KW-0833">Ubl conjugation pathway</keyword>
<evidence type="ECO:0000256" key="5">
    <source>
        <dbReference type="ARBA" id="ARBA00022803"/>
    </source>
</evidence>
<dbReference type="Gene3D" id="1.25.40.10">
    <property type="entry name" value="Tetratricopeptide repeat domain"/>
    <property type="match status" value="1"/>
</dbReference>
<comment type="caution">
    <text evidence="7">The sequence shown here is derived from an EMBL/GenBank/DDBJ whole genome shotgun (WGS) entry which is preliminary data.</text>
</comment>
<dbReference type="GO" id="GO:0051301">
    <property type="term" value="P:cell division"/>
    <property type="evidence" value="ECO:0007669"/>
    <property type="project" value="UniProtKB-KW"/>
</dbReference>
<dbReference type="EMBL" id="REGN01007618">
    <property type="protein sequence ID" value="RNA05744.1"/>
    <property type="molecule type" value="Genomic_DNA"/>
</dbReference>
<evidence type="ECO:0000256" key="3">
    <source>
        <dbReference type="ARBA" id="ARBA00022776"/>
    </source>
</evidence>
<dbReference type="GO" id="GO:0005680">
    <property type="term" value="C:anaphase-promoting complex"/>
    <property type="evidence" value="ECO:0007669"/>
    <property type="project" value="TreeGrafter"/>
</dbReference>
<keyword evidence="5" id="KW-0802">TPR repeat</keyword>
<dbReference type="PANTHER" id="PTHR12558:SF9">
    <property type="entry name" value="CELL DIVISION CYCLE PROTEIN 16 HOMOLOG"/>
    <property type="match status" value="1"/>
</dbReference>